<feature type="domain" description="Peptidase S8/S53" evidence="8">
    <location>
        <begin position="135"/>
        <end position="337"/>
    </location>
</feature>
<keyword evidence="4 5" id="KW-0720">Serine protease</keyword>
<dbReference type="InterPro" id="IPR023828">
    <property type="entry name" value="Peptidase_S8_Ser-AS"/>
</dbReference>
<dbReference type="SUPFAM" id="SSF52743">
    <property type="entry name" value="Subtilisin-like"/>
    <property type="match status" value="1"/>
</dbReference>
<dbReference type="InterPro" id="IPR015500">
    <property type="entry name" value="Peptidase_S8_subtilisin-rel"/>
</dbReference>
<gene>
    <name evidence="9" type="ORF">EG799_12580</name>
</gene>
<dbReference type="InterPro" id="IPR037045">
    <property type="entry name" value="S8pro/Inhibitor_I9_sf"/>
</dbReference>
<dbReference type="AlphaFoldDB" id="A0A3N5DC55"/>
<name>A0A3N5DC55_9SPHN</name>
<dbReference type="Gene3D" id="3.40.50.200">
    <property type="entry name" value="Peptidase S8/S53 domain"/>
    <property type="match status" value="1"/>
</dbReference>
<evidence type="ECO:0000256" key="6">
    <source>
        <dbReference type="RuleBase" id="RU003355"/>
    </source>
</evidence>
<organism evidence="9 10">
    <name type="scientific">Aurantiacibacter spongiae</name>
    <dbReference type="NCBI Taxonomy" id="2488860"/>
    <lineage>
        <taxon>Bacteria</taxon>
        <taxon>Pseudomonadati</taxon>
        <taxon>Pseudomonadota</taxon>
        <taxon>Alphaproteobacteria</taxon>
        <taxon>Sphingomonadales</taxon>
        <taxon>Erythrobacteraceae</taxon>
        <taxon>Aurantiacibacter</taxon>
    </lineage>
</organism>
<evidence type="ECO:0000256" key="3">
    <source>
        <dbReference type="ARBA" id="ARBA00022801"/>
    </source>
</evidence>
<comment type="caution">
    <text evidence="9">The sequence shown here is derived from an EMBL/GenBank/DDBJ whole genome shotgun (WGS) entry which is preliminary data.</text>
</comment>
<dbReference type="Proteomes" id="UP000275232">
    <property type="component" value="Unassembled WGS sequence"/>
</dbReference>
<comment type="similarity">
    <text evidence="1 5 6">Belongs to the peptidase S8 family.</text>
</comment>
<dbReference type="InterPro" id="IPR023827">
    <property type="entry name" value="Peptidase_S8_Asp-AS"/>
</dbReference>
<dbReference type="PRINTS" id="PR00723">
    <property type="entry name" value="SUBTILISIN"/>
</dbReference>
<evidence type="ECO:0000313" key="9">
    <source>
        <dbReference type="EMBL" id="RPF72368.1"/>
    </source>
</evidence>
<evidence type="ECO:0000256" key="4">
    <source>
        <dbReference type="ARBA" id="ARBA00022825"/>
    </source>
</evidence>
<dbReference type="PANTHER" id="PTHR43806:SF11">
    <property type="entry name" value="CEREVISIN-RELATED"/>
    <property type="match status" value="1"/>
</dbReference>
<dbReference type="PROSITE" id="PS00137">
    <property type="entry name" value="SUBTILASE_HIS"/>
    <property type="match status" value="1"/>
</dbReference>
<feature type="active site" description="Charge relay system" evidence="5">
    <location>
        <position position="326"/>
    </location>
</feature>
<evidence type="ECO:0000256" key="2">
    <source>
        <dbReference type="ARBA" id="ARBA00022670"/>
    </source>
</evidence>
<dbReference type="PANTHER" id="PTHR43806">
    <property type="entry name" value="PEPTIDASE S8"/>
    <property type="match status" value="1"/>
</dbReference>
<dbReference type="PROSITE" id="PS00138">
    <property type="entry name" value="SUBTILASE_SER"/>
    <property type="match status" value="1"/>
</dbReference>
<dbReference type="Pfam" id="PF00082">
    <property type="entry name" value="Peptidase_S8"/>
    <property type="match status" value="1"/>
</dbReference>
<proteinExistence type="inferred from homology"/>
<dbReference type="OrthoDB" id="9816306at2"/>
<evidence type="ECO:0000313" key="10">
    <source>
        <dbReference type="Proteomes" id="UP000275232"/>
    </source>
</evidence>
<dbReference type="GO" id="GO:0006508">
    <property type="term" value="P:proteolysis"/>
    <property type="evidence" value="ECO:0007669"/>
    <property type="project" value="UniProtKB-KW"/>
</dbReference>
<evidence type="ECO:0000256" key="7">
    <source>
        <dbReference type="SAM" id="MobiDB-lite"/>
    </source>
</evidence>
<dbReference type="RefSeq" id="WP_123881833.1">
    <property type="nucleotide sequence ID" value="NZ_RPFZ01000001.1"/>
</dbReference>
<dbReference type="InterPro" id="IPR000209">
    <property type="entry name" value="Peptidase_S8/S53_dom"/>
</dbReference>
<evidence type="ECO:0000256" key="5">
    <source>
        <dbReference type="PROSITE-ProRule" id="PRU01240"/>
    </source>
</evidence>
<keyword evidence="2 5" id="KW-0645">Protease</keyword>
<dbReference type="PROSITE" id="PS00136">
    <property type="entry name" value="SUBTILASE_ASP"/>
    <property type="match status" value="1"/>
</dbReference>
<dbReference type="InterPro" id="IPR036852">
    <property type="entry name" value="Peptidase_S8/S53_dom_sf"/>
</dbReference>
<reference evidence="9 10" key="1">
    <citation type="submission" date="2018-11" db="EMBL/GenBank/DDBJ databases">
        <title>Erythrobacter spongiae sp. nov., isolated from a marine sponge.</title>
        <authorList>
            <person name="Zhuang L."/>
            <person name="Luo L."/>
        </authorList>
    </citation>
    <scope>NUCLEOTIDE SEQUENCE [LARGE SCALE GENOMIC DNA]</scope>
    <source>
        <strain evidence="9 10">HN-E23</strain>
    </source>
</reference>
<dbReference type="GO" id="GO:0005615">
    <property type="term" value="C:extracellular space"/>
    <property type="evidence" value="ECO:0007669"/>
    <property type="project" value="TreeGrafter"/>
</dbReference>
<feature type="active site" description="Charge relay system" evidence="5">
    <location>
        <position position="170"/>
    </location>
</feature>
<dbReference type="GO" id="GO:0004252">
    <property type="term" value="F:serine-type endopeptidase activity"/>
    <property type="evidence" value="ECO:0007669"/>
    <property type="project" value="UniProtKB-UniRule"/>
</dbReference>
<dbReference type="EMBL" id="RPFZ01000001">
    <property type="protein sequence ID" value="RPF72368.1"/>
    <property type="molecule type" value="Genomic_DNA"/>
</dbReference>
<dbReference type="InterPro" id="IPR022398">
    <property type="entry name" value="Peptidase_S8_His-AS"/>
</dbReference>
<feature type="region of interest" description="Disordered" evidence="7">
    <location>
        <begin position="95"/>
        <end position="116"/>
    </location>
</feature>
<dbReference type="PROSITE" id="PS51892">
    <property type="entry name" value="SUBTILASE"/>
    <property type="match status" value="1"/>
</dbReference>
<dbReference type="Gene3D" id="3.30.70.80">
    <property type="entry name" value="Peptidase S8 propeptide/proteinase inhibitor I9"/>
    <property type="match status" value="1"/>
</dbReference>
<keyword evidence="3 5" id="KW-0378">Hydrolase</keyword>
<accession>A0A3N5DC55</accession>
<dbReference type="InterPro" id="IPR050131">
    <property type="entry name" value="Peptidase_S8_subtilisin-like"/>
</dbReference>
<sequence length="361" mass="36332">MAIAAPVLAQGNAATGVEGPIANQYICVFDGNVICRGQARAAAARLANGNGARVLHVYENSIRGFAFRGSAQGAQNMARGNPWIRYCGQDRVVTLAPPPGRGGGGGGSTSPSQSTPWGIARVGGAGEGRGRVAWIIDTGIDLDHPDLTVSTTASRDFTGARGGPDDDNGHGTHVAGTIAARNNSIGVVGVAAGATVVAVKVLNRRGSGSYSDIIAGVDYVAGAAGSGQVANMSLGGGAYQPLDDAVLAASQRVKMVIAAGNDGADSSGSSPARVNGTNVYTISAIDQNDNLTSWSNYGSPVDYAEPGLNIASTWKDGGYNTISGTSMAAPHAAGILLLGNIATDGYAGNDRDGSPDRIGHR</sequence>
<evidence type="ECO:0000256" key="1">
    <source>
        <dbReference type="ARBA" id="ARBA00011073"/>
    </source>
</evidence>
<protein>
    <submittedName>
        <fullName evidence="9">S8 family peptidase</fullName>
    </submittedName>
</protein>
<keyword evidence="10" id="KW-1185">Reference proteome</keyword>
<feature type="active site" description="Charge relay system" evidence="5">
    <location>
        <position position="137"/>
    </location>
</feature>
<evidence type="ECO:0000259" key="8">
    <source>
        <dbReference type="Pfam" id="PF00082"/>
    </source>
</evidence>